<sequence>MAQEIERKFLVLNDNWREDAGPGVYISQGYLGEAKGASVRVRVEGERANINIKGATLGISRTEYEYPIPLDDALEMLKNLCLKPLIEKSRYKVKVGNHTWEVDLFTGDNAGLIVAEVELESEDQPFEKPAWAGDEVSDDARYYNACLVKHPYKDWHDR</sequence>
<dbReference type="CDD" id="cd07891">
    <property type="entry name" value="CYTH-like_CthTTM-like_1"/>
    <property type="match status" value="1"/>
</dbReference>
<dbReference type="SUPFAM" id="SSF55154">
    <property type="entry name" value="CYTH-like phosphatases"/>
    <property type="match status" value="1"/>
</dbReference>
<dbReference type="EMBL" id="UOFP01000130">
    <property type="protein sequence ID" value="VAW86238.1"/>
    <property type="molecule type" value="Genomic_DNA"/>
</dbReference>
<dbReference type="InterPro" id="IPR012042">
    <property type="entry name" value="NeuTTM/CthTTM-like"/>
</dbReference>
<evidence type="ECO:0000259" key="1">
    <source>
        <dbReference type="PROSITE" id="PS51707"/>
    </source>
</evidence>
<evidence type="ECO:0000313" key="2">
    <source>
        <dbReference type="EMBL" id="VAW86238.1"/>
    </source>
</evidence>
<dbReference type="Pfam" id="PF01928">
    <property type="entry name" value="CYTH"/>
    <property type="match status" value="1"/>
</dbReference>
<dbReference type="PANTHER" id="PTHR40114:SF1">
    <property type="entry name" value="SLR0698 PROTEIN"/>
    <property type="match status" value="1"/>
</dbReference>
<dbReference type="PANTHER" id="PTHR40114">
    <property type="entry name" value="SLR0698 PROTEIN"/>
    <property type="match status" value="1"/>
</dbReference>
<protein>
    <recommendedName>
        <fullName evidence="1">CYTH domain-containing protein</fullName>
    </recommendedName>
</protein>
<dbReference type="InterPro" id="IPR023577">
    <property type="entry name" value="CYTH_domain"/>
</dbReference>
<feature type="domain" description="CYTH" evidence="1">
    <location>
        <begin position="2"/>
        <end position="149"/>
    </location>
</feature>
<accession>A0A3B0YYU6</accession>
<name>A0A3B0YYU6_9ZZZZ</name>
<gene>
    <name evidence="2" type="ORF">MNBD_GAMMA18-1028</name>
</gene>
<dbReference type="SMART" id="SM01118">
    <property type="entry name" value="CYTH"/>
    <property type="match status" value="1"/>
</dbReference>
<dbReference type="Gene3D" id="2.40.320.10">
    <property type="entry name" value="Hypothetical Protein Pfu-838710-001"/>
    <property type="match status" value="1"/>
</dbReference>
<dbReference type="PROSITE" id="PS51707">
    <property type="entry name" value="CYTH"/>
    <property type="match status" value="1"/>
</dbReference>
<dbReference type="PIRSF" id="PIRSF016487">
    <property type="entry name" value="CYTH_UCP016487"/>
    <property type="match status" value="1"/>
</dbReference>
<organism evidence="2">
    <name type="scientific">hydrothermal vent metagenome</name>
    <dbReference type="NCBI Taxonomy" id="652676"/>
    <lineage>
        <taxon>unclassified sequences</taxon>
        <taxon>metagenomes</taxon>
        <taxon>ecological metagenomes</taxon>
    </lineage>
</organism>
<dbReference type="AlphaFoldDB" id="A0A3B0YYU6"/>
<reference evidence="2" key="1">
    <citation type="submission" date="2018-06" db="EMBL/GenBank/DDBJ databases">
        <authorList>
            <person name="Zhirakovskaya E."/>
        </authorList>
    </citation>
    <scope>NUCLEOTIDE SEQUENCE</scope>
</reference>
<proteinExistence type="predicted"/>
<dbReference type="InterPro" id="IPR033469">
    <property type="entry name" value="CYTH-like_dom_sf"/>
</dbReference>